<dbReference type="AlphaFoldDB" id="A0A103YER4"/>
<gene>
    <name evidence="2" type="ORF">Ccrd_013903</name>
</gene>
<reference evidence="2 3" key="1">
    <citation type="journal article" date="2016" name="Sci. Rep.">
        <title>The genome sequence of the outbreeding globe artichoke constructed de novo incorporating a phase-aware low-pass sequencing strategy of F1 progeny.</title>
        <authorList>
            <person name="Scaglione D."/>
            <person name="Reyes-Chin-Wo S."/>
            <person name="Acquadro A."/>
            <person name="Froenicke L."/>
            <person name="Portis E."/>
            <person name="Beitel C."/>
            <person name="Tirone M."/>
            <person name="Mauro R."/>
            <person name="Lo Monaco A."/>
            <person name="Mauromicale G."/>
            <person name="Faccioli P."/>
            <person name="Cattivelli L."/>
            <person name="Rieseberg L."/>
            <person name="Michelmore R."/>
            <person name="Lanteri S."/>
        </authorList>
    </citation>
    <scope>NUCLEOTIDE SEQUENCE [LARGE SCALE GENOMIC DNA]</scope>
    <source>
        <strain evidence="2">2C</strain>
    </source>
</reference>
<dbReference type="PANTHER" id="PTHR33070">
    <property type="entry name" value="OS06G0725500 PROTEIN"/>
    <property type="match status" value="1"/>
</dbReference>
<dbReference type="GO" id="GO:0048364">
    <property type="term" value="P:root development"/>
    <property type="evidence" value="ECO:0007669"/>
    <property type="project" value="InterPro"/>
</dbReference>
<proteinExistence type="predicted"/>
<feature type="coiled-coil region" evidence="1">
    <location>
        <begin position="201"/>
        <end position="228"/>
    </location>
</feature>
<sequence length="253" mass="28699">MAILNFYSLRDLHDSANDLLRSPTLKRALSDHHQDQTCVQKVSESSLKMLDSCGRTKDILFLVKAHIQELQSTFHRITLGETASAEKKFSAYHLHRKDLKKQMLKRLKSLKLTKNTTVSHGYDALADDNLMVVANVLGEVRETIISLLESLMLLMSMPSPNPNPNPKIRKSMNCNGLVAAKAKLMRVNSLSPWEKCDVHGLRRAIERLEAVESAVEDLEVELECIFKRFRMTLKVVHAFDDLFGSKEDVKGKE</sequence>
<accession>A0A103YER4</accession>
<dbReference type="GO" id="GO:0048367">
    <property type="term" value="P:shoot system development"/>
    <property type="evidence" value="ECO:0007669"/>
    <property type="project" value="InterPro"/>
</dbReference>
<dbReference type="OMA" id="VELEFMF"/>
<evidence type="ECO:0000313" key="2">
    <source>
        <dbReference type="EMBL" id="KVI07736.1"/>
    </source>
</evidence>
<dbReference type="Proteomes" id="UP000243975">
    <property type="component" value="Unassembled WGS sequence"/>
</dbReference>
<evidence type="ECO:0000313" key="3">
    <source>
        <dbReference type="Proteomes" id="UP000243975"/>
    </source>
</evidence>
<dbReference type="InterPro" id="IPR004320">
    <property type="entry name" value="BPS1_pln"/>
</dbReference>
<dbReference type="PANTHER" id="PTHR33070:SF7">
    <property type="entry name" value="RX N-TERMINAL DOMAIN-CONTAINING PROTEIN"/>
    <property type="match status" value="1"/>
</dbReference>
<dbReference type="EMBL" id="LEKV01001493">
    <property type="protein sequence ID" value="KVI07736.1"/>
    <property type="molecule type" value="Genomic_DNA"/>
</dbReference>
<protein>
    <submittedName>
        <fullName evidence="2">Uncharacterized protein</fullName>
    </submittedName>
</protein>
<dbReference type="Gramene" id="KVI07736">
    <property type="protein sequence ID" value="KVI07736"/>
    <property type="gene ID" value="Ccrd_013903"/>
</dbReference>
<comment type="caution">
    <text evidence="2">The sequence shown here is derived from an EMBL/GenBank/DDBJ whole genome shotgun (WGS) entry which is preliminary data.</text>
</comment>
<organism evidence="2 3">
    <name type="scientific">Cynara cardunculus var. scolymus</name>
    <name type="common">Globe artichoke</name>
    <name type="synonym">Cynara scolymus</name>
    <dbReference type="NCBI Taxonomy" id="59895"/>
    <lineage>
        <taxon>Eukaryota</taxon>
        <taxon>Viridiplantae</taxon>
        <taxon>Streptophyta</taxon>
        <taxon>Embryophyta</taxon>
        <taxon>Tracheophyta</taxon>
        <taxon>Spermatophyta</taxon>
        <taxon>Magnoliopsida</taxon>
        <taxon>eudicotyledons</taxon>
        <taxon>Gunneridae</taxon>
        <taxon>Pentapetalae</taxon>
        <taxon>asterids</taxon>
        <taxon>campanulids</taxon>
        <taxon>Asterales</taxon>
        <taxon>Asteraceae</taxon>
        <taxon>Carduoideae</taxon>
        <taxon>Cardueae</taxon>
        <taxon>Carduinae</taxon>
        <taxon>Cynara</taxon>
    </lineage>
</organism>
<dbReference type="Pfam" id="PF03087">
    <property type="entry name" value="BPS1"/>
    <property type="match status" value="1"/>
</dbReference>
<name>A0A103YER4_CYNCS</name>
<keyword evidence="1" id="KW-0175">Coiled coil</keyword>
<keyword evidence="3" id="KW-1185">Reference proteome</keyword>
<evidence type="ECO:0000256" key="1">
    <source>
        <dbReference type="SAM" id="Coils"/>
    </source>
</evidence>